<sequence length="101" mass="11177">MSPVPKISHQNFGTATTCSNTSGIRHENCLPQNGWKVKFNRLANDRQPKRVIPLLPNGKAKAPHAELAESFITHLANDFVQSATLGMLRKVCHSSNCFVNH</sequence>
<name>A0A8X6G867_TRICU</name>
<dbReference type="AlphaFoldDB" id="A0A8X6G867"/>
<protein>
    <submittedName>
        <fullName evidence="1">Uncharacterized protein</fullName>
    </submittedName>
</protein>
<reference evidence="1" key="1">
    <citation type="submission" date="2020-07" db="EMBL/GenBank/DDBJ databases">
        <title>Multicomponent nature underlies the extraordinary mechanical properties of spider dragline silk.</title>
        <authorList>
            <person name="Kono N."/>
            <person name="Nakamura H."/>
            <person name="Mori M."/>
            <person name="Yoshida Y."/>
            <person name="Ohtoshi R."/>
            <person name="Malay A.D."/>
            <person name="Moran D.A.P."/>
            <person name="Tomita M."/>
            <person name="Numata K."/>
            <person name="Arakawa K."/>
        </authorList>
    </citation>
    <scope>NUCLEOTIDE SEQUENCE</scope>
</reference>
<accession>A0A8X6G867</accession>
<comment type="caution">
    <text evidence="1">The sequence shown here is derived from an EMBL/GenBank/DDBJ whole genome shotgun (WGS) entry which is preliminary data.</text>
</comment>
<dbReference type="OrthoDB" id="6438081at2759"/>
<evidence type="ECO:0000313" key="1">
    <source>
        <dbReference type="EMBL" id="GFQ97992.1"/>
    </source>
</evidence>
<evidence type="ECO:0000313" key="2">
    <source>
        <dbReference type="Proteomes" id="UP000887116"/>
    </source>
</evidence>
<dbReference type="EMBL" id="BMAO01014911">
    <property type="protein sequence ID" value="GFQ97992.1"/>
    <property type="molecule type" value="Genomic_DNA"/>
</dbReference>
<keyword evidence="2" id="KW-1185">Reference proteome</keyword>
<gene>
    <name evidence="1" type="ORF">TNCT_85251</name>
</gene>
<dbReference type="Proteomes" id="UP000887116">
    <property type="component" value="Unassembled WGS sequence"/>
</dbReference>
<organism evidence="1 2">
    <name type="scientific">Trichonephila clavata</name>
    <name type="common">Joro spider</name>
    <name type="synonym">Nephila clavata</name>
    <dbReference type="NCBI Taxonomy" id="2740835"/>
    <lineage>
        <taxon>Eukaryota</taxon>
        <taxon>Metazoa</taxon>
        <taxon>Ecdysozoa</taxon>
        <taxon>Arthropoda</taxon>
        <taxon>Chelicerata</taxon>
        <taxon>Arachnida</taxon>
        <taxon>Araneae</taxon>
        <taxon>Araneomorphae</taxon>
        <taxon>Entelegynae</taxon>
        <taxon>Araneoidea</taxon>
        <taxon>Nephilidae</taxon>
        <taxon>Trichonephila</taxon>
    </lineage>
</organism>
<proteinExistence type="predicted"/>